<comment type="caution">
    <text evidence="7">The sequence shown here is derived from an EMBL/GenBank/DDBJ whole genome shotgun (WGS) entry which is preliminary data.</text>
</comment>
<evidence type="ECO:0000313" key="7">
    <source>
        <dbReference type="EMBL" id="MBB5869654.1"/>
    </source>
</evidence>
<keyword evidence="5" id="KW-0812">Transmembrane</keyword>
<dbReference type="PRINTS" id="PR00320">
    <property type="entry name" value="GPROTEINBRPT"/>
</dbReference>
<dbReference type="AlphaFoldDB" id="A0A841BN12"/>
<dbReference type="PROSITE" id="PS50082">
    <property type="entry name" value="WD_REPEATS_2"/>
    <property type="match status" value="11"/>
</dbReference>
<dbReference type="InterPro" id="IPR036322">
    <property type="entry name" value="WD40_repeat_dom_sf"/>
</dbReference>
<dbReference type="RefSeq" id="WP_184836423.1">
    <property type="nucleotide sequence ID" value="NZ_JACHMN010000002.1"/>
</dbReference>
<dbReference type="PANTHER" id="PTHR22847:SF637">
    <property type="entry name" value="WD REPEAT DOMAIN 5B"/>
    <property type="match status" value="1"/>
</dbReference>
<dbReference type="InterPro" id="IPR011047">
    <property type="entry name" value="Quinoprotein_ADH-like_sf"/>
</dbReference>
<reference evidence="7 8" key="1">
    <citation type="submission" date="2020-08" db="EMBL/GenBank/DDBJ databases">
        <title>Sequencing the genomes of 1000 actinobacteria strains.</title>
        <authorList>
            <person name="Klenk H.-P."/>
        </authorList>
    </citation>
    <scope>NUCLEOTIDE SEQUENCE [LARGE SCALE GENOMIC DNA]</scope>
    <source>
        <strain evidence="7 8">DSM 45362</strain>
    </source>
</reference>
<dbReference type="PANTHER" id="PTHR22847">
    <property type="entry name" value="WD40 REPEAT PROTEIN"/>
    <property type="match status" value="1"/>
</dbReference>
<dbReference type="EMBL" id="JACHMN010000002">
    <property type="protein sequence ID" value="MBB5869654.1"/>
    <property type="molecule type" value="Genomic_DNA"/>
</dbReference>
<sequence length="1267" mass="134780">MFDGATTPLLAPRPGGVGTLASWNTLDGEPRLASSGTDGTIRIWDPERGVGIGTPLIGHTAAVWLLTMWRWSGGEILVSTGEDGTIRTWSLGSGDTTGEPIGAPVAGHDGWVRAVAMWNGVGGSPRLASAGTDGAVRIWDPLRGTMVGKPLVEGHDGLAAMASWHGTEGTRLAVADNDGAIRIWDPELRRQVTDVRLEHGAGLWTMVAWIAADGSPRLASAGNDGLIRVWNPDTGAPVGEPLRGHSGWVPTLVTWALPDGGTRLVSAGTDGTIRSWDVETGQPVGEPFAEFAGSLPTLTLWTASNGRGRLTFVGARGAIRTCDLETGVLQGEPLVGHTAGLWALASWDAGMHGRVLAVSGDDAVIRIVNVETGDLVGRPLVGHTAGVWGLVSWRDHAGPRRLASTGDDGTIRIWRPDTSEVLGRPLTGHDGWVPALASWRRPSGEVALVSGGLDGTVRRWDPTAGVQLGEPLLGHTGWVMAVTTWSGSAGPCLASGSADGTIRRWDPETGSPIGEPLTGHTGWVRALITTVDRGGRTLLISASYDGSIRRWDAESGEPVGAPLLGHVGRVAALAAWVMPSGESRLASTGLDGTIRVWDIETGEQIGEPMTGHRGGIWSLICWSEGNDVRLASAGHDGAVRLWDPQRGRVIRTIEVGPVSMWGISDAPTKNDLVGRDRMARVLADQLRRPADAGGSSPAPTVIGIDGPWGCGKTTLMYLVRRHLPPPMPEPPNGGAREQLTVDQVLRQIHRYSDAAPVLPTRPEARPRGVVTAWFNPWAHQSGEQVWAGLANEIIEAAAVVLYPTERERERYWLARNLGRIDRHAIRLTLQRRTRSSILGLATSAAVVAPVAIAIAQLGAPLRIGHEDVPPSWIAILVAVATVIGGVVHTALRRRFGKAAHYLPSELLQGPVLDGLNVGDDDGTVDPAPDPLRRARAGSLYLYQHNIGDIVDDLDTAGYDLVVFVDDLDRCRASTTADVFEAINLFLANVTSRSGLRARFVVGLDSTVVVAHLDSVYGNQQGAVAGLHADDPSPGWAFLRKLIQLPVVVPLILDDGIRAFVDSVTGRDPLPPVADAPAPPPVADAATEHPPVPAAPAAPSAEAAAEPTRLAEAAAPLAPSPPTNPAWPSLELHPGVGDLLVRRIVAQPDRSLREAKRLLNVWQLYVRMLDDIDPVSDPADALTRAQRLLGLSEIVTRWPALQRGLHQLVGSRRGLQLLAAAVDDDDSWRRIVQQLGFIPESGRALVNLRSLLREHDGQRIADLAARLM</sequence>
<dbReference type="InterPro" id="IPR019775">
    <property type="entry name" value="WD40_repeat_CS"/>
</dbReference>
<organism evidence="7 8">
    <name type="scientific">Allocatelliglobosispora scoriae</name>
    <dbReference type="NCBI Taxonomy" id="643052"/>
    <lineage>
        <taxon>Bacteria</taxon>
        <taxon>Bacillati</taxon>
        <taxon>Actinomycetota</taxon>
        <taxon>Actinomycetes</taxon>
        <taxon>Micromonosporales</taxon>
        <taxon>Micromonosporaceae</taxon>
        <taxon>Allocatelliglobosispora</taxon>
    </lineage>
</organism>
<keyword evidence="1 3" id="KW-0853">WD repeat</keyword>
<feature type="repeat" description="WD" evidence="3">
    <location>
        <begin position="56"/>
        <end position="99"/>
    </location>
</feature>
<keyword evidence="8" id="KW-1185">Reference proteome</keyword>
<feature type="repeat" description="WD" evidence="3">
    <location>
        <begin position="152"/>
        <end position="185"/>
    </location>
</feature>
<keyword evidence="5" id="KW-0472">Membrane</keyword>
<feature type="repeat" description="WD" evidence="3">
    <location>
        <begin position="585"/>
        <end position="607"/>
    </location>
</feature>
<dbReference type="InterPro" id="IPR015943">
    <property type="entry name" value="WD40/YVTN_repeat-like_dom_sf"/>
</dbReference>
<evidence type="ECO:0000313" key="8">
    <source>
        <dbReference type="Proteomes" id="UP000587527"/>
    </source>
</evidence>
<feature type="repeat" description="WD" evidence="3">
    <location>
        <begin position="105"/>
        <end position="140"/>
    </location>
</feature>
<feature type="repeat" description="WD" evidence="3">
    <location>
        <begin position="218"/>
        <end position="240"/>
    </location>
</feature>
<protein>
    <submittedName>
        <fullName evidence="7">WD40 repeat protein</fullName>
    </submittedName>
</protein>
<dbReference type="Proteomes" id="UP000587527">
    <property type="component" value="Unassembled WGS sequence"/>
</dbReference>
<evidence type="ECO:0000256" key="3">
    <source>
        <dbReference type="PROSITE-ProRule" id="PRU00221"/>
    </source>
</evidence>
<feature type="repeat" description="WD" evidence="3">
    <location>
        <begin position="380"/>
        <end position="424"/>
    </location>
</feature>
<evidence type="ECO:0000256" key="1">
    <source>
        <dbReference type="ARBA" id="ARBA00022574"/>
    </source>
</evidence>
<dbReference type="SUPFAM" id="SSF50978">
    <property type="entry name" value="WD40 repeat-like"/>
    <property type="match status" value="1"/>
</dbReference>
<feature type="repeat" description="WD" evidence="3">
    <location>
        <begin position="32"/>
        <end position="45"/>
    </location>
</feature>
<feature type="repeat" description="WD" evidence="3">
    <location>
        <begin position="242"/>
        <end position="286"/>
    </location>
</feature>
<dbReference type="Gene3D" id="2.130.10.10">
    <property type="entry name" value="YVTN repeat-like/Quinoprotein amine dehydrogenase"/>
    <property type="match status" value="3"/>
</dbReference>
<feature type="compositionally biased region" description="Pro residues" evidence="4">
    <location>
        <begin position="1070"/>
        <end position="1081"/>
    </location>
</feature>
<dbReference type="Pfam" id="PF07693">
    <property type="entry name" value="KAP_NTPase"/>
    <property type="match status" value="1"/>
</dbReference>
<feature type="region of interest" description="Disordered" evidence="4">
    <location>
        <begin position="1070"/>
        <end position="1108"/>
    </location>
</feature>
<proteinExistence type="predicted"/>
<feature type="repeat" description="WD" evidence="3">
    <location>
        <begin position="472"/>
        <end position="515"/>
    </location>
</feature>
<feature type="transmembrane region" description="Helical" evidence="5">
    <location>
        <begin position="871"/>
        <end position="891"/>
    </location>
</feature>
<dbReference type="PROSITE" id="PS00678">
    <property type="entry name" value="WD_REPEATS_1"/>
    <property type="match status" value="2"/>
</dbReference>
<feature type="compositionally biased region" description="Low complexity" evidence="4">
    <location>
        <begin position="1096"/>
        <end position="1108"/>
    </location>
</feature>
<keyword evidence="5" id="KW-1133">Transmembrane helix</keyword>
<evidence type="ECO:0000256" key="2">
    <source>
        <dbReference type="ARBA" id="ARBA00022737"/>
    </source>
</evidence>
<feature type="repeat" description="WD" evidence="3">
    <location>
        <begin position="517"/>
        <end position="561"/>
    </location>
</feature>
<feature type="repeat" description="WD" evidence="3">
    <location>
        <begin position="609"/>
        <end position="652"/>
    </location>
</feature>
<feature type="transmembrane region" description="Helical" evidence="5">
    <location>
        <begin position="837"/>
        <end position="859"/>
    </location>
</feature>
<dbReference type="InterPro" id="IPR011646">
    <property type="entry name" value="KAP_P-loop"/>
</dbReference>
<evidence type="ECO:0000256" key="4">
    <source>
        <dbReference type="SAM" id="MobiDB-lite"/>
    </source>
</evidence>
<evidence type="ECO:0000259" key="6">
    <source>
        <dbReference type="Pfam" id="PF07693"/>
    </source>
</evidence>
<dbReference type="Pfam" id="PF00400">
    <property type="entry name" value="WD40"/>
    <property type="match status" value="9"/>
</dbReference>
<dbReference type="SMART" id="SM00320">
    <property type="entry name" value="WD40"/>
    <property type="match status" value="13"/>
</dbReference>
<dbReference type="InterPro" id="IPR027417">
    <property type="entry name" value="P-loop_NTPase"/>
</dbReference>
<dbReference type="PROSITE" id="PS50294">
    <property type="entry name" value="WD_REPEATS_REGION"/>
    <property type="match status" value="1"/>
</dbReference>
<dbReference type="SUPFAM" id="SSF52540">
    <property type="entry name" value="P-loop containing nucleoside triphosphate hydrolases"/>
    <property type="match status" value="1"/>
</dbReference>
<accession>A0A841BN12</accession>
<dbReference type="CDD" id="cd00200">
    <property type="entry name" value="WD40"/>
    <property type="match status" value="1"/>
</dbReference>
<name>A0A841BN12_9ACTN</name>
<dbReference type="InterPro" id="IPR020472">
    <property type="entry name" value="WD40_PAC1"/>
</dbReference>
<gene>
    <name evidence="7" type="ORF">F4553_003033</name>
</gene>
<dbReference type="InterPro" id="IPR001680">
    <property type="entry name" value="WD40_rpt"/>
</dbReference>
<keyword evidence="2" id="KW-0677">Repeat</keyword>
<evidence type="ECO:0000256" key="5">
    <source>
        <dbReference type="SAM" id="Phobius"/>
    </source>
</evidence>
<dbReference type="SUPFAM" id="SSF50998">
    <property type="entry name" value="Quinoprotein alcohol dehydrogenase-like"/>
    <property type="match status" value="1"/>
</dbReference>
<feature type="domain" description="KAP NTPase" evidence="6">
    <location>
        <begin position="676"/>
        <end position="1061"/>
    </location>
</feature>